<name>W0B5N7_9GAMM</name>
<sequence length="126" mass="14839">MNTLKNYYDNDFQSTLKLSKTFTSNQNNSQIIGTLHLDFMSNSKFISYYIPDNKINILDQGLQNFLLDTNQILDWSKEFLVSGGLFFEHRRTNEKMIFTNIVYIYSNTTFSDQEKIFTFKMPTIKG</sequence>
<gene>
    <name evidence="1" type="ORF">Loa_00229</name>
</gene>
<dbReference type="HOGENOM" id="CLU_1978740_0_0_6"/>
<accession>W0B5N7</accession>
<proteinExistence type="predicted"/>
<dbReference type="AlphaFoldDB" id="W0B5N7"/>
<dbReference type="RefSeq" id="WP_148294846.1">
    <property type="nucleotide sequence ID" value="NZ_CP004006.1"/>
</dbReference>
<evidence type="ECO:0000313" key="2">
    <source>
        <dbReference type="Proteomes" id="UP000018838"/>
    </source>
</evidence>
<dbReference type="KEGG" id="lok:Loa_00229"/>
<dbReference type="EMBL" id="CP004006">
    <property type="protein sequence ID" value="AHE65818.1"/>
    <property type="molecule type" value="Genomic_DNA"/>
</dbReference>
<dbReference type="Proteomes" id="UP000018838">
    <property type="component" value="Chromosome"/>
</dbReference>
<reference evidence="1 2" key="1">
    <citation type="journal article" date="2013" name="Int. J. Med. Microbiol.">
        <title>Legionella oakridgensis ATCC 33761 genome sequence and phenotypic characterization reveals its replication capacity in amoebae.</title>
        <authorList>
            <person name="Brzuszkiewicz E."/>
            <person name="Schulz T."/>
            <person name="Rydzewski K."/>
            <person name="Daniel R."/>
            <person name="Gillmaier N."/>
            <person name="Dittmann C."/>
            <person name="Holland G."/>
            <person name="Schunder E."/>
            <person name="Lautner M."/>
            <person name="Eisenreich W."/>
            <person name="Luck C."/>
            <person name="Heuner K."/>
        </authorList>
    </citation>
    <scope>NUCLEOTIDE SEQUENCE [LARGE SCALE GENOMIC DNA]</scope>
    <source>
        <strain>OR-10</strain>
        <strain evidence="2">ATCC 33761</strain>
    </source>
</reference>
<keyword evidence="2" id="KW-1185">Reference proteome</keyword>
<protein>
    <submittedName>
        <fullName evidence="1">Uncharacterized protein</fullName>
    </submittedName>
</protein>
<evidence type="ECO:0000313" key="1">
    <source>
        <dbReference type="EMBL" id="AHE65818.1"/>
    </source>
</evidence>
<dbReference type="STRING" id="1268635.Loa_00229"/>
<organism evidence="1 2">
    <name type="scientific">Legionella oakridgensis ATCC 33761 = DSM 21215</name>
    <dbReference type="NCBI Taxonomy" id="1268635"/>
    <lineage>
        <taxon>Bacteria</taxon>
        <taxon>Pseudomonadati</taxon>
        <taxon>Pseudomonadota</taxon>
        <taxon>Gammaproteobacteria</taxon>
        <taxon>Legionellales</taxon>
        <taxon>Legionellaceae</taxon>
        <taxon>Legionella</taxon>
    </lineage>
</organism>